<comment type="caution">
    <text evidence="1">The sequence shown here is derived from an EMBL/GenBank/DDBJ whole genome shotgun (WGS) entry which is preliminary data.</text>
</comment>
<dbReference type="EMBL" id="QZJW01000026">
    <property type="protein sequence ID" value="RJO61208.1"/>
    <property type="molecule type" value="Genomic_DNA"/>
</dbReference>
<dbReference type="Proteomes" id="UP000285655">
    <property type="component" value="Unassembled WGS sequence"/>
</dbReference>
<evidence type="ECO:0000313" key="2">
    <source>
        <dbReference type="Proteomes" id="UP000285655"/>
    </source>
</evidence>
<proteinExistence type="predicted"/>
<evidence type="ECO:0008006" key="3">
    <source>
        <dbReference type="Google" id="ProtNLM"/>
    </source>
</evidence>
<protein>
    <recommendedName>
        <fullName evidence="3">Cthe-2314-like HEPN domain-containing protein</fullName>
    </recommendedName>
</protein>
<gene>
    <name evidence="1" type="ORF">C4544_03495</name>
</gene>
<name>A0A419DDN9_9BACT</name>
<evidence type="ECO:0000313" key="1">
    <source>
        <dbReference type="EMBL" id="RJO61208.1"/>
    </source>
</evidence>
<sequence length="258" mass="30169">MPEEIKKVRHPIDEMFADFGFYKDPKMLKVEFWGLIDTKSANAAGIEKYLELLSYIQYAWQKVLKYEKYFAVFYTSDQSIENFEALYHHIHAYLQDMDTLKNKIEVFFGALKNDLKKSASNKEDVIAFIDAGIKKTYEVFDGILKYRHPHVHSGMRFMDGDLLKAETAHFAIEMFSNPTFDALLNQEYKPELIAKFEKEKKESFEVARARWVGMAHNNNEQTSGYLDSLLEAVRPSLYQFLNIKSVKEAIEEAKNKRE</sequence>
<organism evidence="1 2">
    <name type="scientific">candidate division WS5 bacterium</name>
    <dbReference type="NCBI Taxonomy" id="2093353"/>
    <lineage>
        <taxon>Bacteria</taxon>
        <taxon>candidate division WS5</taxon>
    </lineage>
</organism>
<reference evidence="1 2" key="1">
    <citation type="journal article" date="2017" name="ISME J.">
        <title>Energy and carbon metabolisms in a deep terrestrial subsurface fluid microbial community.</title>
        <authorList>
            <person name="Momper L."/>
            <person name="Jungbluth S.P."/>
            <person name="Lee M.D."/>
            <person name="Amend J.P."/>
        </authorList>
    </citation>
    <scope>NUCLEOTIDE SEQUENCE [LARGE SCALE GENOMIC DNA]</scope>
    <source>
        <strain evidence="1">SURF_29</strain>
    </source>
</reference>
<accession>A0A419DDN9</accession>
<dbReference type="AlphaFoldDB" id="A0A419DDN9"/>